<evidence type="ECO:0000313" key="1">
    <source>
        <dbReference type="EMBL" id="CAD7227680.1"/>
    </source>
</evidence>
<gene>
    <name evidence="1" type="ORF">CTOB1V02_LOCUS5579</name>
</gene>
<name>A0A7R8ZKV7_9CRUS</name>
<organism evidence="1">
    <name type="scientific">Cyprideis torosa</name>
    <dbReference type="NCBI Taxonomy" id="163714"/>
    <lineage>
        <taxon>Eukaryota</taxon>
        <taxon>Metazoa</taxon>
        <taxon>Ecdysozoa</taxon>
        <taxon>Arthropoda</taxon>
        <taxon>Crustacea</taxon>
        <taxon>Oligostraca</taxon>
        <taxon>Ostracoda</taxon>
        <taxon>Podocopa</taxon>
        <taxon>Podocopida</taxon>
        <taxon>Cytherocopina</taxon>
        <taxon>Cytheroidea</taxon>
        <taxon>Cytherideidae</taxon>
        <taxon>Cyprideis</taxon>
    </lineage>
</organism>
<protein>
    <submittedName>
        <fullName evidence="1">Uncharacterized protein</fullName>
    </submittedName>
</protein>
<dbReference type="EMBL" id="OB661219">
    <property type="protein sequence ID" value="CAD7227680.1"/>
    <property type="molecule type" value="Genomic_DNA"/>
</dbReference>
<accession>A0A7R8ZKV7</accession>
<reference evidence="1" key="1">
    <citation type="submission" date="2020-11" db="EMBL/GenBank/DDBJ databases">
        <authorList>
            <person name="Tran Van P."/>
        </authorList>
    </citation>
    <scope>NUCLEOTIDE SEQUENCE</scope>
</reference>
<sequence length="83" mass="9111">MATLHVGGGFESRQKDGVVTLHASQSYQLIFYRDLKEASEKPTKNKTRILAVVSTLAELIHEDGDGRSLSAEEVKGVDHKGRC</sequence>
<proteinExistence type="predicted"/>
<dbReference type="AlphaFoldDB" id="A0A7R8ZKV7"/>